<proteinExistence type="predicted"/>
<evidence type="ECO:0000259" key="1">
    <source>
        <dbReference type="PROSITE" id="PS51186"/>
    </source>
</evidence>
<dbReference type="AlphaFoldDB" id="A0A2S3USI3"/>
<sequence>MHEEFSPGWRSEIDLNTTLGIEKHDGFYAVRSRLHPDHVWGNFLLFEALPRKSKALTWIGLHEMVFPGRAAAFSTAFGWMKDRQGTEHEQELIQRGFAIGRETVFCAGPRDIAPVPGEGGVLIEPVSKDIEWRRILDNRIRAFATGKYQDFKQRFEQDKFQQFKALSRQGRGNWFVLRLAGAEVGDMGIFLDTGGGARLQEVWIYPQHQGKGLGKMMVALSCRAMLSRFDPDVFISVTGPDSPAGGLYRSIGFKQAGTLARAVLIRQDLRLDEIMALNGT</sequence>
<gene>
    <name evidence="2" type="ORF">CLV41_106137</name>
</gene>
<dbReference type="SUPFAM" id="SSF55729">
    <property type="entry name" value="Acyl-CoA N-acyltransferases (Nat)"/>
    <property type="match status" value="1"/>
</dbReference>
<accession>A0A2S3USI3</accession>
<dbReference type="RefSeq" id="WP_103223244.1">
    <property type="nucleotide sequence ID" value="NZ_PPCN01000006.1"/>
</dbReference>
<keyword evidence="2" id="KW-0687">Ribonucleoprotein</keyword>
<name>A0A2S3USI3_9HYPH</name>
<reference evidence="2 3" key="1">
    <citation type="submission" date="2018-01" db="EMBL/GenBank/DDBJ databases">
        <title>Genomic Encyclopedia of Archaeal and Bacterial Type Strains, Phase II (KMG-II): from individual species to whole genera.</title>
        <authorList>
            <person name="Goeker M."/>
        </authorList>
    </citation>
    <scope>NUCLEOTIDE SEQUENCE [LARGE SCALE GENOMIC DNA]</scope>
    <source>
        <strain evidence="2 3">DSM 17023</strain>
    </source>
</reference>
<evidence type="ECO:0000313" key="3">
    <source>
        <dbReference type="Proteomes" id="UP000236959"/>
    </source>
</evidence>
<dbReference type="PROSITE" id="PS51186">
    <property type="entry name" value="GNAT"/>
    <property type="match status" value="1"/>
</dbReference>
<organism evidence="2 3">
    <name type="scientific">Roseibium marinum</name>
    <dbReference type="NCBI Taxonomy" id="281252"/>
    <lineage>
        <taxon>Bacteria</taxon>
        <taxon>Pseudomonadati</taxon>
        <taxon>Pseudomonadota</taxon>
        <taxon>Alphaproteobacteria</taxon>
        <taxon>Hyphomicrobiales</taxon>
        <taxon>Stappiaceae</taxon>
        <taxon>Roseibium</taxon>
    </lineage>
</organism>
<dbReference type="OrthoDB" id="9797456at2"/>
<keyword evidence="2" id="KW-0689">Ribosomal protein</keyword>
<dbReference type="Pfam" id="PF13508">
    <property type="entry name" value="Acetyltransf_7"/>
    <property type="match status" value="1"/>
</dbReference>
<dbReference type="Proteomes" id="UP000236959">
    <property type="component" value="Unassembled WGS sequence"/>
</dbReference>
<dbReference type="EMBL" id="PPCN01000006">
    <property type="protein sequence ID" value="POF30523.1"/>
    <property type="molecule type" value="Genomic_DNA"/>
</dbReference>
<dbReference type="InterPro" id="IPR000182">
    <property type="entry name" value="GNAT_dom"/>
</dbReference>
<keyword evidence="3" id="KW-1185">Reference proteome</keyword>
<dbReference type="InterPro" id="IPR016181">
    <property type="entry name" value="Acyl_CoA_acyltransferase"/>
</dbReference>
<dbReference type="GO" id="GO:0005840">
    <property type="term" value="C:ribosome"/>
    <property type="evidence" value="ECO:0007669"/>
    <property type="project" value="UniProtKB-KW"/>
</dbReference>
<feature type="domain" description="N-acetyltransferase" evidence="1">
    <location>
        <begin position="121"/>
        <end position="280"/>
    </location>
</feature>
<dbReference type="Gene3D" id="3.40.630.30">
    <property type="match status" value="1"/>
</dbReference>
<dbReference type="GO" id="GO:0016747">
    <property type="term" value="F:acyltransferase activity, transferring groups other than amino-acyl groups"/>
    <property type="evidence" value="ECO:0007669"/>
    <property type="project" value="InterPro"/>
</dbReference>
<protein>
    <submittedName>
        <fullName evidence="2">Ribosomal protein S18 acetylase RimI-like enzyme</fullName>
    </submittedName>
</protein>
<comment type="caution">
    <text evidence="2">The sequence shown here is derived from an EMBL/GenBank/DDBJ whole genome shotgun (WGS) entry which is preliminary data.</text>
</comment>
<evidence type="ECO:0000313" key="2">
    <source>
        <dbReference type="EMBL" id="POF30523.1"/>
    </source>
</evidence>